<organism evidence="1 2">
    <name type="scientific">Candidatus Enterovibrio escicola</name>
    <dbReference type="NCBI Taxonomy" id="1927127"/>
    <lineage>
        <taxon>Bacteria</taxon>
        <taxon>Pseudomonadati</taxon>
        <taxon>Pseudomonadota</taxon>
        <taxon>Gammaproteobacteria</taxon>
        <taxon>Vibrionales</taxon>
        <taxon>Vibrionaceae</taxon>
        <taxon>Enterovibrio</taxon>
    </lineage>
</organism>
<dbReference type="AlphaFoldDB" id="A0A2A5T1R4"/>
<dbReference type="EMBL" id="NBYY01000027">
    <property type="protein sequence ID" value="PCS22068.1"/>
    <property type="molecule type" value="Genomic_DNA"/>
</dbReference>
<keyword evidence="2" id="KW-1185">Reference proteome</keyword>
<protein>
    <submittedName>
        <fullName evidence="1">Mobile element protein</fullName>
    </submittedName>
</protein>
<accession>A0A2A5T1R4</accession>
<sequence>MFPKYLNESQCLRSDHLGIKREAIMEKTKHKISNWKQYNQA</sequence>
<evidence type="ECO:0000313" key="2">
    <source>
        <dbReference type="Proteomes" id="UP000219020"/>
    </source>
</evidence>
<evidence type="ECO:0000313" key="1">
    <source>
        <dbReference type="EMBL" id="PCS22068.1"/>
    </source>
</evidence>
<name>A0A2A5T1R4_9GAMM</name>
<dbReference type="Proteomes" id="UP000219020">
    <property type="component" value="Unassembled WGS sequence"/>
</dbReference>
<proteinExistence type="predicted"/>
<reference evidence="2" key="1">
    <citation type="submission" date="2017-04" db="EMBL/GenBank/DDBJ databases">
        <title>Genome evolution of the luminous symbionts of deep sea anglerfish.</title>
        <authorList>
            <person name="Hendry T.A."/>
        </authorList>
    </citation>
    <scope>NUCLEOTIDE SEQUENCE [LARGE SCALE GENOMIC DNA]</scope>
</reference>
<gene>
    <name evidence="1" type="ORF">BTN49_2333</name>
</gene>
<comment type="caution">
    <text evidence="1">The sequence shown here is derived from an EMBL/GenBank/DDBJ whole genome shotgun (WGS) entry which is preliminary data.</text>
</comment>